<dbReference type="NCBIfam" id="TIGR00281">
    <property type="entry name" value="SMC-Scp complex subunit ScpB"/>
    <property type="match status" value="1"/>
</dbReference>
<dbReference type="GeneID" id="93683577"/>
<dbReference type="AlphaFoldDB" id="A0A0V8JR46"/>
<comment type="subcellular location">
    <subcellularLocation>
        <location evidence="5">Cytoplasm</location>
    </subcellularLocation>
    <text evidence="5">Associated with two foci at the outer edges of the nucleoid region in young cells, and at four foci within both cell halves in older cells.</text>
</comment>
<gene>
    <name evidence="5" type="primary">scpB</name>
    <name evidence="6" type="ORF">AS180_01695</name>
</gene>
<dbReference type="GO" id="GO:0005737">
    <property type="term" value="C:cytoplasm"/>
    <property type="evidence" value="ECO:0007669"/>
    <property type="project" value="UniProtKB-SubCell"/>
</dbReference>
<dbReference type="PIRSF" id="PIRSF019345">
    <property type="entry name" value="ScpB"/>
    <property type="match status" value="1"/>
</dbReference>
<dbReference type="GO" id="GO:0051301">
    <property type="term" value="P:cell division"/>
    <property type="evidence" value="ECO:0007669"/>
    <property type="project" value="UniProtKB-KW"/>
</dbReference>
<dbReference type="GO" id="GO:0006260">
    <property type="term" value="P:DNA replication"/>
    <property type="evidence" value="ECO:0007669"/>
    <property type="project" value="UniProtKB-UniRule"/>
</dbReference>
<organism evidence="6 7">
    <name type="scientific">Priestia veravalensis</name>
    <dbReference type="NCBI Taxonomy" id="1414648"/>
    <lineage>
        <taxon>Bacteria</taxon>
        <taxon>Bacillati</taxon>
        <taxon>Bacillota</taxon>
        <taxon>Bacilli</taxon>
        <taxon>Bacillales</taxon>
        <taxon>Bacillaceae</taxon>
        <taxon>Priestia</taxon>
    </lineage>
</organism>
<accession>A0A0V8JR46</accession>
<dbReference type="InterPro" id="IPR005234">
    <property type="entry name" value="ScpB_csome_segregation"/>
</dbReference>
<keyword evidence="7" id="KW-1185">Reference proteome</keyword>
<proteinExistence type="inferred from homology"/>
<dbReference type="PANTHER" id="PTHR34298">
    <property type="entry name" value="SEGREGATION AND CONDENSATION PROTEIN B"/>
    <property type="match status" value="1"/>
</dbReference>
<reference evidence="6 7" key="1">
    <citation type="submission" date="2015-11" db="EMBL/GenBank/DDBJ databases">
        <title>Bacillus caseinolyticus sp nov.</title>
        <authorList>
            <person name="Dastager S.G."/>
            <person name="Mawlankar R."/>
        </authorList>
    </citation>
    <scope>NUCLEOTIDE SEQUENCE [LARGE SCALE GENOMIC DNA]</scope>
    <source>
        <strain evidence="6 7">SGD-V-76</strain>
    </source>
</reference>
<keyword evidence="2 5" id="KW-0132">Cell division</keyword>
<dbReference type="InterPro" id="IPR036388">
    <property type="entry name" value="WH-like_DNA-bd_sf"/>
</dbReference>
<evidence type="ECO:0000256" key="4">
    <source>
        <dbReference type="ARBA" id="ARBA00023306"/>
    </source>
</evidence>
<keyword evidence="3 5" id="KW-0159">Chromosome partition</keyword>
<dbReference type="InterPro" id="IPR036390">
    <property type="entry name" value="WH_DNA-bd_sf"/>
</dbReference>
<sequence>MSKQHVSAAIESLLFVVGDEGLSIKQLQELLDVSKDEVSIELNKLMKEYEDEKRGLQLVEIAGQFQFATKQEYASYVEKLIEAPPAQSLSQAALETLAIVAYRQPITRAEIEEIRGVKTERPLQTLIGKALLKEAGRAEGAGRAILYGTTKEFLAYFGLKDLSELPPLPEDEAGAEQEADLFFRTFQETE</sequence>
<dbReference type="EMBL" id="LNQP01000004">
    <property type="protein sequence ID" value="KSU89547.1"/>
    <property type="molecule type" value="Genomic_DNA"/>
</dbReference>
<evidence type="ECO:0000256" key="5">
    <source>
        <dbReference type="HAMAP-Rule" id="MF_01804"/>
    </source>
</evidence>
<name>A0A0V8JR46_9BACI</name>
<comment type="similarity">
    <text evidence="5">Belongs to the ScpB family.</text>
</comment>
<dbReference type="HAMAP" id="MF_01804">
    <property type="entry name" value="ScpB"/>
    <property type="match status" value="1"/>
</dbReference>
<dbReference type="Pfam" id="PF04079">
    <property type="entry name" value="SMC_ScpB"/>
    <property type="match status" value="1"/>
</dbReference>
<dbReference type="GO" id="GO:0051304">
    <property type="term" value="P:chromosome separation"/>
    <property type="evidence" value="ECO:0007669"/>
    <property type="project" value="InterPro"/>
</dbReference>
<dbReference type="Proteomes" id="UP000053681">
    <property type="component" value="Unassembled WGS sequence"/>
</dbReference>
<dbReference type="SUPFAM" id="SSF46785">
    <property type="entry name" value="Winged helix' DNA-binding domain"/>
    <property type="match status" value="2"/>
</dbReference>
<evidence type="ECO:0000256" key="3">
    <source>
        <dbReference type="ARBA" id="ARBA00022829"/>
    </source>
</evidence>
<comment type="function">
    <text evidence="5">Participates in chromosomal partition during cell division. May act via the formation of a condensin-like complex containing Smc and ScpA that pull DNA away from mid-cell into both cell halves.</text>
</comment>
<dbReference type="Gene3D" id="1.10.10.10">
    <property type="entry name" value="Winged helix-like DNA-binding domain superfamily/Winged helix DNA-binding domain"/>
    <property type="match status" value="2"/>
</dbReference>
<dbReference type="PANTHER" id="PTHR34298:SF2">
    <property type="entry name" value="SEGREGATION AND CONDENSATION PROTEIN B"/>
    <property type="match status" value="1"/>
</dbReference>
<evidence type="ECO:0000313" key="6">
    <source>
        <dbReference type="EMBL" id="KSU89547.1"/>
    </source>
</evidence>
<dbReference type="RefSeq" id="WP_025908341.1">
    <property type="nucleotide sequence ID" value="NZ_KQ758627.1"/>
</dbReference>
<keyword evidence="4 5" id="KW-0131">Cell cycle</keyword>
<evidence type="ECO:0000256" key="2">
    <source>
        <dbReference type="ARBA" id="ARBA00022618"/>
    </source>
</evidence>
<evidence type="ECO:0000256" key="1">
    <source>
        <dbReference type="ARBA" id="ARBA00022490"/>
    </source>
</evidence>
<comment type="subunit">
    <text evidence="5">Homodimer. Homodimerization may be required to stabilize the binding of ScpA to the Smc head domains. Component of a cohesin-like complex composed of ScpA, ScpB and the Smc homodimer, in which ScpA and ScpB bind to the head domain of Smc. The presence of the three proteins is required for the association of the complex with DNA.</text>
</comment>
<evidence type="ECO:0000313" key="7">
    <source>
        <dbReference type="Proteomes" id="UP000053681"/>
    </source>
</evidence>
<comment type="caution">
    <text evidence="6">The sequence shown here is derived from an EMBL/GenBank/DDBJ whole genome shotgun (WGS) entry which is preliminary data.</text>
</comment>
<protein>
    <recommendedName>
        <fullName evidence="5">Segregation and condensation protein B</fullName>
    </recommendedName>
</protein>
<keyword evidence="1 5" id="KW-0963">Cytoplasm</keyword>